<dbReference type="CDD" id="cd08662">
    <property type="entry name" value="M13"/>
    <property type="match status" value="1"/>
</dbReference>
<dbReference type="Gene3D" id="3.40.390.10">
    <property type="entry name" value="Collagenase (Catalytic Domain)"/>
    <property type="match status" value="1"/>
</dbReference>
<evidence type="ECO:0000256" key="5">
    <source>
        <dbReference type="ARBA" id="ARBA00022801"/>
    </source>
</evidence>
<evidence type="ECO:0000313" key="10">
    <source>
        <dbReference type="EMBL" id="TAA45111.1"/>
    </source>
</evidence>
<comment type="cofactor">
    <cofactor evidence="1">
        <name>Zn(2+)</name>
        <dbReference type="ChEBI" id="CHEBI:29105"/>
    </cofactor>
</comment>
<dbReference type="Gene3D" id="1.10.1380.10">
    <property type="entry name" value="Neutral endopeptidase , domain2"/>
    <property type="match status" value="1"/>
</dbReference>
<keyword evidence="11" id="KW-1185">Reference proteome</keyword>
<dbReference type="InterPro" id="IPR008753">
    <property type="entry name" value="Peptidase_M13_N"/>
</dbReference>
<evidence type="ECO:0000256" key="4">
    <source>
        <dbReference type="ARBA" id="ARBA00022723"/>
    </source>
</evidence>
<dbReference type="InterPro" id="IPR000718">
    <property type="entry name" value="Peptidase_M13"/>
</dbReference>
<dbReference type="PROSITE" id="PS51885">
    <property type="entry name" value="NEPRILYSIN"/>
    <property type="match status" value="1"/>
</dbReference>
<dbReference type="Pfam" id="PF05649">
    <property type="entry name" value="Peptidase_M13_N"/>
    <property type="match status" value="1"/>
</dbReference>
<feature type="domain" description="Peptidase M13 C-terminal" evidence="8">
    <location>
        <begin position="500"/>
        <end position="701"/>
    </location>
</feature>
<dbReference type="PANTHER" id="PTHR11733">
    <property type="entry name" value="ZINC METALLOPROTEASE FAMILY M13 NEPRILYSIN-RELATED"/>
    <property type="match status" value="1"/>
</dbReference>
<keyword evidence="6" id="KW-0862">Zinc</keyword>
<proteinExistence type="inferred from homology"/>
<dbReference type="PRINTS" id="PR00786">
    <property type="entry name" value="NEPRILYSIN"/>
</dbReference>
<dbReference type="RefSeq" id="WP_130567097.1">
    <property type="nucleotide sequence ID" value="NZ_SHLY01000004.1"/>
</dbReference>
<evidence type="ECO:0000313" key="11">
    <source>
        <dbReference type="Proteomes" id="UP000292544"/>
    </source>
</evidence>
<dbReference type="PANTHER" id="PTHR11733:SF167">
    <property type="entry name" value="FI17812P1-RELATED"/>
    <property type="match status" value="1"/>
</dbReference>
<dbReference type="SUPFAM" id="SSF55486">
    <property type="entry name" value="Metalloproteases ('zincins'), catalytic domain"/>
    <property type="match status" value="1"/>
</dbReference>
<dbReference type="EMBL" id="SHLY01000004">
    <property type="protein sequence ID" value="TAA45111.1"/>
    <property type="molecule type" value="Genomic_DNA"/>
</dbReference>
<dbReference type="InterPro" id="IPR018497">
    <property type="entry name" value="Peptidase_M13_C"/>
</dbReference>
<name>A0ABY1WNH4_9GAMM</name>
<evidence type="ECO:0000256" key="7">
    <source>
        <dbReference type="ARBA" id="ARBA00023049"/>
    </source>
</evidence>
<dbReference type="PROSITE" id="PS51257">
    <property type="entry name" value="PROKAR_LIPOPROTEIN"/>
    <property type="match status" value="1"/>
</dbReference>
<keyword evidence="3" id="KW-0645">Protease</keyword>
<protein>
    <submittedName>
        <fullName evidence="10">M13 family peptidase</fullName>
    </submittedName>
</protein>
<evidence type="ECO:0000256" key="6">
    <source>
        <dbReference type="ARBA" id="ARBA00022833"/>
    </source>
</evidence>
<organism evidence="10 11">
    <name type="scientific">Corallincola spongiicola</name>
    <dbReference type="NCBI Taxonomy" id="2520508"/>
    <lineage>
        <taxon>Bacteria</taxon>
        <taxon>Pseudomonadati</taxon>
        <taxon>Pseudomonadota</taxon>
        <taxon>Gammaproteobacteria</taxon>
        <taxon>Alteromonadales</taxon>
        <taxon>Psychromonadaceae</taxon>
        <taxon>Corallincola</taxon>
    </lineage>
</organism>
<accession>A0ABY1WNH4</accession>
<gene>
    <name evidence="10" type="ORF">EXY25_12960</name>
</gene>
<keyword evidence="5" id="KW-0378">Hydrolase</keyword>
<evidence type="ECO:0000256" key="3">
    <source>
        <dbReference type="ARBA" id="ARBA00022670"/>
    </source>
</evidence>
<reference evidence="11" key="1">
    <citation type="submission" date="2019-02" db="EMBL/GenBank/DDBJ databases">
        <title>Draft genome sequence of Muricauda sp. 176CP4-71.</title>
        <authorList>
            <person name="Park J.-S."/>
        </authorList>
    </citation>
    <scope>NUCLEOTIDE SEQUENCE [LARGE SCALE GENOMIC DNA]</scope>
    <source>
        <strain evidence="11">176GS2-150</strain>
    </source>
</reference>
<evidence type="ECO:0000259" key="8">
    <source>
        <dbReference type="Pfam" id="PF01431"/>
    </source>
</evidence>
<evidence type="ECO:0000259" key="9">
    <source>
        <dbReference type="Pfam" id="PF05649"/>
    </source>
</evidence>
<keyword evidence="7" id="KW-0482">Metalloprotease</keyword>
<dbReference type="Proteomes" id="UP000292544">
    <property type="component" value="Unassembled WGS sequence"/>
</dbReference>
<comment type="similarity">
    <text evidence="2">Belongs to the peptidase M13 family.</text>
</comment>
<dbReference type="InterPro" id="IPR024079">
    <property type="entry name" value="MetalloPept_cat_dom_sf"/>
</dbReference>
<dbReference type="Pfam" id="PF01431">
    <property type="entry name" value="Peptidase_M13"/>
    <property type="match status" value="1"/>
</dbReference>
<feature type="domain" description="Peptidase M13 N-terminal" evidence="9">
    <location>
        <begin position="72"/>
        <end position="448"/>
    </location>
</feature>
<keyword evidence="4" id="KW-0479">Metal-binding</keyword>
<dbReference type="InterPro" id="IPR042089">
    <property type="entry name" value="Peptidase_M13_dom_2"/>
</dbReference>
<evidence type="ECO:0000256" key="1">
    <source>
        <dbReference type="ARBA" id="ARBA00001947"/>
    </source>
</evidence>
<sequence>MNRLTTTALAVAFGLGLTACQDAPEDKAAAPAAPAATSEAPVPTVTEVKPVAPKVLTSGIDKGNFDEHIRHQDDFFLSVNGSWLARTEIPADRSNYGSFTELFEKSETMLKTIMEDAALQSSTPGSDVQKLADFWKAYMDSERVENVGMAALQAQFDAIENAKTHEQIAALMGQLLVDGVSGPFGFYVNNDAKQSDQYAVYLYQAGISMPDRDYYLNEDEKFVKLRESLRLLAADLQAQSGVAQPEAAADSVLAIETAIASAQWSRVESRDANKTYNKMNLAELAALMPGFDWPAYAKAAGLGDVDSVIVRQPSYMTGFAELFAKTPVAAWKAYMRHQLVSAYSDYLPQSVSDRAFAFYGTELKGVTEQKPRWKKAVIAADEQIGDLLGKAYVAEAFKPEAKARMEQLITNLLGAFEVSIKDLAWMTEETKVKALEKLSKFSPKIGYPEKWKDYATLEVKADDLLGNYRRAANWEYQRMLAKLGQPIDDTEWHMTPQTVNAYYNPVMNEIVFPAAILQPPFFDMDADDAVNYASIGAVIGHEISHGFDDQGSKYDGDGNLSNWWTDADRAAFDKLGKQLVAQYSQYEPLPGHFVNGELTLGENIGDLSGLQVAYKAYQMSLAGADAEVIDELTADQRFFMGWSQIWRRKYREEELLSRLKSDPHSPSHYRVIGIVSNMPQYYEAFNVAETDQMYIAPEKRVKIW</sequence>
<evidence type="ECO:0000256" key="2">
    <source>
        <dbReference type="ARBA" id="ARBA00007357"/>
    </source>
</evidence>
<comment type="caution">
    <text evidence="10">The sequence shown here is derived from an EMBL/GenBank/DDBJ whole genome shotgun (WGS) entry which is preliminary data.</text>
</comment>